<evidence type="ECO:0000313" key="1">
    <source>
        <dbReference type="EMBL" id="GAI48300.1"/>
    </source>
</evidence>
<accession>X1QB79</accession>
<dbReference type="AlphaFoldDB" id="X1QB79"/>
<protein>
    <recommendedName>
        <fullName evidence="2">Sortilin N-terminal domain-containing protein</fullName>
    </recommendedName>
</protein>
<dbReference type="EMBL" id="BARV01042489">
    <property type="protein sequence ID" value="GAI48300.1"/>
    <property type="molecule type" value="Genomic_DNA"/>
</dbReference>
<comment type="caution">
    <text evidence="1">The sequence shown here is derived from an EMBL/GenBank/DDBJ whole genome shotgun (WGS) entry which is preliminary data.</text>
</comment>
<gene>
    <name evidence="1" type="ORF">S06H3_63875</name>
</gene>
<dbReference type="Gene3D" id="2.130.10.10">
    <property type="entry name" value="YVTN repeat-like/Quinoprotein amine dehydrogenase"/>
    <property type="match status" value="1"/>
</dbReference>
<feature type="non-terminal residue" evidence="1">
    <location>
        <position position="128"/>
    </location>
</feature>
<reference evidence="1" key="1">
    <citation type="journal article" date="2014" name="Front. Microbiol.">
        <title>High frequency of phylogenetically diverse reductive dehalogenase-homologous genes in deep subseafloor sedimentary metagenomes.</title>
        <authorList>
            <person name="Kawai M."/>
            <person name="Futagami T."/>
            <person name="Toyoda A."/>
            <person name="Takaki Y."/>
            <person name="Nishi S."/>
            <person name="Hori S."/>
            <person name="Arai W."/>
            <person name="Tsubouchi T."/>
            <person name="Morono Y."/>
            <person name="Uchiyama I."/>
            <person name="Ito T."/>
            <person name="Fujiyama A."/>
            <person name="Inagaki F."/>
            <person name="Takami H."/>
        </authorList>
    </citation>
    <scope>NUCLEOTIDE SEQUENCE</scope>
    <source>
        <strain evidence="1">Expedition CK06-06</strain>
    </source>
</reference>
<name>X1QB79_9ZZZZ</name>
<sequence>MAPDSEFLFVTSSSTFGPEGIWRSFSDPLGKSWERVLQMDTDTNAVIVRLSPDYNNDHTLYVAEVGGEQIAVSHNGGRSWEWWRRSLGPVVDMAVKDEDTVYAALPSGEVAKSTDSGWDWDKPVETTL</sequence>
<organism evidence="1">
    <name type="scientific">marine sediment metagenome</name>
    <dbReference type="NCBI Taxonomy" id="412755"/>
    <lineage>
        <taxon>unclassified sequences</taxon>
        <taxon>metagenomes</taxon>
        <taxon>ecological metagenomes</taxon>
    </lineage>
</organism>
<evidence type="ECO:0008006" key="2">
    <source>
        <dbReference type="Google" id="ProtNLM"/>
    </source>
</evidence>
<dbReference type="InterPro" id="IPR015943">
    <property type="entry name" value="WD40/YVTN_repeat-like_dom_sf"/>
</dbReference>
<proteinExistence type="predicted"/>
<dbReference type="SUPFAM" id="SSF110296">
    <property type="entry name" value="Oligoxyloglucan reducing end-specific cellobiohydrolase"/>
    <property type="match status" value="1"/>
</dbReference>